<protein>
    <recommendedName>
        <fullName evidence="3">DUF4149 domain-containing protein</fullName>
    </recommendedName>
</protein>
<feature type="transmembrane region" description="Helical" evidence="1">
    <location>
        <begin position="94"/>
        <end position="114"/>
    </location>
</feature>
<evidence type="ECO:0008006" key="3">
    <source>
        <dbReference type="Google" id="ProtNLM"/>
    </source>
</evidence>
<name>A0A3S5GYP5_9BACT</name>
<sequence>MLAPRHESAAAVADDERRALATKTAVLVLGVLLVWPIVAALVAGLEYATLDLSSGALPSFAGRAALTVSEGLARLVVMLLIVRRATQAPRADARPLSLLGWIGLALLVAASLGAHAANLWFGARIAEATGELGVEPLAAWLDQTADLTLLRLALDQAAVLAAFVYAVVRWQSALRRSPDAAP</sequence>
<keyword evidence="1" id="KW-0472">Membrane</keyword>
<organism evidence="2">
    <name type="scientific">Nannocystis exedens</name>
    <dbReference type="NCBI Taxonomy" id="54"/>
    <lineage>
        <taxon>Bacteria</taxon>
        <taxon>Pseudomonadati</taxon>
        <taxon>Myxococcota</taxon>
        <taxon>Polyangia</taxon>
        <taxon>Nannocystales</taxon>
        <taxon>Nannocystaceae</taxon>
        <taxon>Nannocystis</taxon>
    </lineage>
</organism>
<proteinExistence type="predicted"/>
<feature type="transmembrane region" description="Helical" evidence="1">
    <location>
        <begin position="60"/>
        <end position="82"/>
    </location>
</feature>
<dbReference type="AlphaFoldDB" id="A0A3S5GYP5"/>
<reference evidence="2" key="1">
    <citation type="journal article" date="2018" name="J. Ind. Microbiol. Biotechnol.">
        <title>Genome mining reveals uncommon alkylpyrones as type III PKS products from myxobacteria.</title>
        <authorList>
            <person name="Hug J.J."/>
            <person name="Panter F."/>
            <person name="Krug D."/>
            <person name="Muller R."/>
        </authorList>
    </citation>
    <scope>NUCLEOTIDE SEQUENCE</scope>
    <source>
        <strain evidence="2">MNa3063</strain>
    </source>
</reference>
<keyword evidence="1" id="KW-0812">Transmembrane</keyword>
<dbReference type="EMBL" id="MH969426">
    <property type="protein sequence ID" value="AYM54569.1"/>
    <property type="molecule type" value="Genomic_DNA"/>
</dbReference>
<accession>A0A3S5GYP5</accession>
<evidence type="ECO:0000313" key="2">
    <source>
        <dbReference type="EMBL" id="AYM54569.1"/>
    </source>
</evidence>
<keyword evidence="1" id="KW-1133">Transmembrane helix</keyword>
<feature type="transmembrane region" description="Helical" evidence="1">
    <location>
        <begin position="26"/>
        <end position="48"/>
    </location>
</feature>
<evidence type="ECO:0000256" key="1">
    <source>
        <dbReference type="SAM" id="Phobius"/>
    </source>
</evidence>
<feature type="transmembrane region" description="Helical" evidence="1">
    <location>
        <begin position="149"/>
        <end position="168"/>
    </location>
</feature>